<dbReference type="CDD" id="cd01561">
    <property type="entry name" value="CBS_like"/>
    <property type="match status" value="1"/>
</dbReference>
<evidence type="ECO:0000259" key="10">
    <source>
        <dbReference type="Pfam" id="PF00291"/>
    </source>
</evidence>
<organism evidence="11 12">
    <name type="scientific">Carpinus fangiana</name>
    <dbReference type="NCBI Taxonomy" id="176857"/>
    <lineage>
        <taxon>Eukaryota</taxon>
        <taxon>Viridiplantae</taxon>
        <taxon>Streptophyta</taxon>
        <taxon>Embryophyta</taxon>
        <taxon>Tracheophyta</taxon>
        <taxon>Spermatophyta</taxon>
        <taxon>Magnoliopsida</taxon>
        <taxon>eudicotyledons</taxon>
        <taxon>Gunneridae</taxon>
        <taxon>Pentapetalae</taxon>
        <taxon>rosids</taxon>
        <taxon>fabids</taxon>
        <taxon>Fagales</taxon>
        <taxon>Betulaceae</taxon>
        <taxon>Carpinus</taxon>
    </lineage>
</organism>
<comment type="similarity">
    <text evidence="2">Belongs to the cysteine synthase/cystathionine beta-synthase family.</text>
</comment>
<evidence type="ECO:0000256" key="7">
    <source>
        <dbReference type="ARBA" id="ARBA00023192"/>
    </source>
</evidence>
<dbReference type="InterPro" id="IPR001216">
    <property type="entry name" value="P-phosphate_BS"/>
</dbReference>
<comment type="caution">
    <text evidence="11">The sequence shown here is derived from an EMBL/GenBank/DDBJ whole genome shotgun (WGS) entry which is preliminary data.</text>
</comment>
<evidence type="ECO:0000256" key="5">
    <source>
        <dbReference type="ARBA" id="ARBA00022679"/>
    </source>
</evidence>
<dbReference type="AlphaFoldDB" id="A0A5N6L2U5"/>
<dbReference type="OrthoDB" id="10259545at2759"/>
<comment type="cofactor">
    <cofactor evidence="1">
        <name>pyridoxal 5'-phosphate</name>
        <dbReference type="ChEBI" id="CHEBI:597326"/>
    </cofactor>
</comment>
<dbReference type="FunFam" id="3.40.50.1100:FF:000049">
    <property type="entry name" value="Cysteine synthase, putative"/>
    <property type="match status" value="1"/>
</dbReference>
<keyword evidence="12" id="KW-1185">Reference proteome</keyword>
<feature type="domain" description="Tryptophan synthase beta chain-like PALP" evidence="10">
    <location>
        <begin position="66"/>
        <end position="360"/>
    </location>
</feature>
<comment type="catalytic activity">
    <reaction evidence="8">
        <text>O-acetyl-L-serine + hydrogen sulfide = L-cysteine + acetate</text>
        <dbReference type="Rhea" id="RHEA:14829"/>
        <dbReference type="ChEBI" id="CHEBI:29919"/>
        <dbReference type="ChEBI" id="CHEBI:30089"/>
        <dbReference type="ChEBI" id="CHEBI:35235"/>
        <dbReference type="ChEBI" id="CHEBI:58340"/>
        <dbReference type="EC" id="2.5.1.47"/>
    </reaction>
</comment>
<keyword evidence="5" id="KW-0808">Transferase</keyword>
<dbReference type="FunFam" id="3.40.50.1100:FF:000016">
    <property type="entry name" value="Cysteine synthase A"/>
    <property type="match status" value="1"/>
</dbReference>
<dbReference type="PANTHER" id="PTHR10314">
    <property type="entry name" value="CYSTATHIONINE BETA-SYNTHASE"/>
    <property type="match status" value="1"/>
</dbReference>
<accession>A0A5N6L2U5</accession>
<evidence type="ECO:0000256" key="2">
    <source>
        <dbReference type="ARBA" id="ARBA00007103"/>
    </source>
</evidence>
<feature type="transmembrane region" description="Helical" evidence="9">
    <location>
        <begin position="6"/>
        <end position="26"/>
    </location>
</feature>
<sequence>MERPRVWIAIAFMGGVLLTLGFKDIYPDLERRYRQARRARAGLSPQEIKPQHEDTIHKEDIKLGIEGTIGNTPLLKIKSLSDATGCEILAKAEFLNGAGNSPKDRVALAMLTHAERAGLLAPHSGDAIYEGTVGSTGISLAAIARARGYVAHICMPSDQSAEKADLLAKLGAVVERVRPAPIVDQEQFVNKARARAREHTADGERRGRGYFADQFENEANWRAHYEGTGPEIWAQTGGRCDAFVAGAGTGGTISGVALFLKPRLPKIQVVLADPQGSGLYNRIKYGVMFDPKEREGTRRRHQVDSIVEGIGVNRVTQNLEAGRELIDDAVRVSDEQALKMARYLVEKDGIFIGSSSAVNCEYCSTYYVRHLLMIIAGVAAAKTAIRLGPGHRIVTILCDSGKSANSQRKLHILIAHYRCQTPVEVLGSCRISLRFS</sequence>
<dbReference type="InterPro" id="IPR036052">
    <property type="entry name" value="TrpB-like_PALP_sf"/>
</dbReference>
<keyword evidence="4" id="KW-0028">Amino-acid biosynthesis</keyword>
<dbReference type="InterPro" id="IPR001926">
    <property type="entry name" value="TrpB-like_PALP"/>
</dbReference>
<evidence type="ECO:0000313" key="11">
    <source>
        <dbReference type="EMBL" id="KAB8611423.1"/>
    </source>
</evidence>
<gene>
    <name evidence="11" type="ORF">FH972_025928</name>
</gene>
<keyword evidence="6" id="KW-0663">Pyridoxal phosphate</keyword>
<proteinExistence type="inferred from homology"/>
<dbReference type="GO" id="GO:0006535">
    <property type="term" value="P:cysteine biosynthetic process from serine"/>
    <property type="evidence" value="ECO:0007669"/>
    <property type="project" value="InterPro"/>
</dbReference>
<reference evidence="11 12" key="1">
    <citation type="submission" date="2019-06" db="EMBL/GenBank/DDBJ databases">
        <title>A chromosomal-level reference genome of Carpinus fangiana (Coryloideae, Betulaceae).</title>
        <authorList>
            <person name="Yang X."/>
            <person name="Wang Z."/>
            <person name="Zhang L."/>
            <person name="Hao G."/>
            <person name="Liu J."/>
            <person name="Yang Y."/>
        </authorList>
    </citation>
    <scope>NUCLEOTIDE SEQUENCE [LARGE SCALE GENOMIC DNA]</scope>
    <source>
        <strain evidence="11">Cfa_2016G</strain>
        <tissue evidence="11">Leaf</tissue>
    </source>
</reference>
<dbReference type="Gene3D" id="3.40.50.1100">
    <property type="match status" value="2"/>
</dbReference>
<evidence type="ECO:0000256" key="8">
    <source>
        <dbReference type="ARBA" id="ARBA00047931"/>
    </source>
</evidence>
<dbReference type="GO" id="GO:0004124">
    <property type="term" value="F:cysteine synthase activity"/>
    <property type="evidence" value="ECO:0007669"/>
    <property type="project" value="UniProtKB-EC"/>
</dbReference>
<dbReference type="EMBL" id="VIBQ01000073">
    <property type="protein sequence ID" value="KAB8611423.1"/>
    <property type="molecule type" value="Genomic_DNA"/>
</dbReference>
<dbReference type="SUPFAM" id="SSF53686">
    <property type="entry name" value="Tryptophan synthase beta subunit-like PLP-dependent enzymes"/>
    <property type="match status" value="1"/>
</dbReference>
<dbReference type="Proteomes" id="UP000327013">
    <property type="component" value="Unassembled WGS sequence"/>
</dbReference>
<dbReference type="InterPro" id="IPR050214">
    <property type="entry name" value="Cys_Synth/Cystath_Beta-Synth"/>
</dbReference>
<keyword evidence="9" id="KW-1133">Transmembrane helix</keyword>
<evidence type="ECO:0000256" key="3">
    <source>
        <dbReference type="ARBA" id="ARBA00012681"/>
    </source>
</evidence>
<dbReference type="PROSITE" id="PS00901">
    <property type="entry name" value="CYS_SYNTHASE"/>
    <property type="match status" value="1"/>
</dbReference>
<evidence type="ECO:0000313" key="12">
    <source>
        <dbReference type="Proteomes" id="UP000327013"/>
    </source>
</evidence>
<dbReference type="Pfam" id="PF00291">
    <property type="entry name" value="PALP"/>
    <property type="match status" value="1"/>
</dbReference>
<keyword evidence="7" id="KW-0198">Cysteine biosynthesis</keyword>
<evidence type="ECO:0000256" key="6">
    <source>
        <dbReference type="ARBA" id="ARBA00022898"/>
    </source>
</evidence>
<name>A0A5N6L2U5_9ROSI</name>
<protein>
    <recommendedName>
        <fullName evidence="3">cysteine synthase</fullName>
        <ecNumber evidence="3">2.5.1.47</ecNumber>
    </recommendedName>
</protein>
<keyword evidence="9" id="KW-0472">Membrane</keyword>
<evidence type="ECO:0000256" key="4">
    <source>
        <dbReference type="ARBA" id="ARBA00022605"/>
    </source>
</evidence>
<dbReference type="EC" id="2.5.1.47" evidence="3"/>
<keyword evidence="9" id="KW-0812">Transmembrane</keyword>
<evidence type="ECO:0000256" key="1">
    <source>
        <dbReference type="ARBA" id="ARBA00001933"/>
    </source>
</evidence>
<evidence type="ECO:0000256" key="9">
    <source>
        <dbReference type="SAM" id="Phobius"/>
    </source>
</evidence>